<dbReference type="PANTHER" id="PTHR30258:SF2">
    <property type="entry name" value="COMG OPERON PROTEIN 1"/>
    <property type="match status" value="1"/>
</dbReference>
<dbReference type="EMBL" id="CP120943">
    <property type="protein sequence ID" value="WFG00271.1"/>
    <property type="molecule type" value="Genomic_DNA"/>
</dbReference>
<evidence type="ECO:0000256" key="3">
    <source>
        <dbReference type="ARBA" id="ARBA00022840"/>
    </source>
</evidence>
<accession>A0AAJ5ZBH6</accession>
<dbReference type="Proteomes" id="UP001218423">
    <property type="component" value="Plasmid pAC1520"/>
</dbReference>
<evidence type="ECO:0000259" key="4">
    <source>
        <dbReference type="PROSITE" id="PS00662"/>
    </source>
</evidence>
<dbReference type="Gene3D" id="3.40.50.300">
    <property type="entry name" value="P-loop containing nucleotide triphosphate hydrolases"/>
    <property type="match status" value="1"/>
</dbReference>
<geneLocation type="plasmid" evidence="5 6">
    <name>pAC1520</name>
</geneLocation>
<organism evidence="5 6">
    <name type="scientific">Aeromonas caviae</name>
    <name type="common">Aeromonas punctata</name>
    <dbReference type="NCBI Taxonomy" id="648"/>
    <lineage>
        <taxon>Bacteria</taxon>
        <taxon>Pseudomonadati</taxon>
        <taxon>Pseudomonadota</taxon>
        <taxon>Gammaproteobacteria</taxon>
        <taxon>Aeromonadales</taxon>
        <taxon>Aeromonadaceae</taxon>
        <taxon>Aeromonas</taxon>
    </lineage>
</organism>
<dbReference type="InterPro" id="IPR003593">
    <property type="entry name" value="AAA+_ATPase"/>
</dbReference>
<dbReference type="GO" id="GO:0005524">
    <property type="term" value="F:ATP binding"/>
    <property type="evidence" value="ECO:0007669"/>
    <property type="project" value="UniProtKB-KW"/>
</dbReference>
<dbReference type="PANTHER" id="PTHR30258">
    <property type="entry name" value="TYPE II SECRETION SYSTEM PROTEIN GSPE-RELATED"/>
    <property type="match status" value="1"/>
</dbReference>
<dbReference type="GO" id="GO:0005886">
    <property type="term" value="C:plasma membrane"/>
    <property type="evidence" value="ECO:0007669"/>
    <property type="project" value="TreeGrafter"/>
</dbReference>
<dbReference type="SMART" id="SM00382">
    <property type="entry name" value="AAA"/>
    <property type="match status" value="1"/>
</dbReference>
<evidence type="ECO:0000313" key="5">
    <source>
        <dbReference type="EMBL" id="WFG00271.1"/>
    </source>
</evidence>
<dbReference type="InterPro" id="IPR027417">
    <property type="entry name" value="P-loop_NTPase"/>
</dbReference>
<reference evidence="5" key="1">
    <citation type="submission" date="2023-03" db="EMBL/GenBank/DDBJ databases">
        <title>Aeromonas caviae strain AC1520.</title>
        <authorList>
            <person name="Xie T."/>
            <person name="Zhang Q."/>
            <person name="Deng J."/>
            <person name="Li X."/>
        </authorList>
    </citation>
    <scope>NUCLEOTIDE SEQUENCE</scope>
    <source>
        <strain evidence="5">AC1520</strain>
        <plasmid evidence="5">pAC1520</plasmid>
    </source>
</reference>
<dbReference type="Pfam" id="PF00437">
    <property type="entry name" value="T2SSE"/>
    <property type="match status" value="1"/>
</dbReference>
<dbReference type="PROSITE" id="PS00662">
    <property type="entry name" value="T2SP_E"/>
    <property type="match status" value="1"/>
</dbReference>
<dbReference type="InterPro" id="IPR001482">
    <property type="entry name" value="T2SS/T4SS_dom"/>
</dbReference>
<dbReference type="GO" id="GO:0016887">
    <property type="term" value="F:ATP hydrolysis activity"/>
    <property type="evidence" value="ECO:0007669"/>
    <property type="project" value="TreeGrafter"/>
</dbReference>
<evidence type="ECO:0000256" key="2">
    <source>
        <dbReference type="ARBA" id="ARBA00022741"/>
    </source>
</evidence>
<comment type="similarity">
    <text evidence="1">Belongs to the GSP E family.</text>
</comment>
<keyword evidence="2" id="KW-0547">Nucleotide-binding</keyword>
<sequence length="527" mass="58687">MTAPIIIDNDLEHKELYLPSVMFCKGMGENGKACLIFNDMTAAIHSNWAVEHPGIIDDINSYLESLEKPQIGDYICLDSDKINEILQRVSASDEVAELQQFEEKEAKKNLLRLVEVALEMQSSDVHIDAAPGMPGDIYFRVNTKVSKARPINMSYPDIITMLSRAYNWEGSHNSTHDFDLTNIASTTLTLDVNVKRKNGVVREQARLRMEKGPSQGRGAIKCVIRVTPTKKHRDLEELGVNPGLRSVLIDECRKPKGIIVVSGPTGSGKTTLLHGMLHHIDDAAVVEAVEDPVEIIASYNSLITQNNLDPNVGYVGMLRSMMRKDPDIIVIGEMRDPEVVGFAFNTALTGHLVMTTFHTNNAIGIITRMADMGLSFNDLSMPDILSMLIATRLAPQLCKHCSKPLSELDTPVLYRKLVESTKTAPYLKTIRIINNAGCDKCRGGISGVKSINEVIIVDKQIRKLIRDRDIDGIQVYLKSHGWKSLEDLALELVARGEMDPEDADSIFSGIFRDTEVEYDYSELYRGF</sequence>
<dbReference type="AlphaFoldDB" id="A0AAJ5ZBH6"/>
<gene>
    <name evidence="5" type="ORF">P5S46_21150</name>
</gene>
<name>A0AAJ5ZBH6_AERCA</name>
<evidence type="ECO:0000256" key="1">
    <source>
        <dbReference type="ARBA" id="ARBA00006611"/>
    </source>
</evidence>
<keyword evidence="3" id="KW-0067">ATP-binding</keyword>
<dbReference type="SUPFAM" id="SSF52540">
    <property type="entry name" value="P-loop containing nucleoside triphosphate hydrolases"/>
    <property type="match status" value="1"/>
</dbReference>
<proteinExistence type="inferred from homology"/>
<dbReference type="RefSeq" id="WP_128343748.1">
    <property type="nucleotide sequence ID" value="NZ_CAWOMG010000181.1"/>
</dbReference>
<protein>
    <submittedName>
        <fullName evidence="5">ATPase, T2SS/T4P/T4SS family</fullName>
    </submittedName>
</protein>
<evidence type="ECO:0000313" key="6">
    <source>
        <dbReference type="Proteomes" id="UP001218423"/>
    </source>
</evidence>
<feature type="domain" description="Bacterial type II secretion system protein E" evidence="4">
    <location>
        <begin position="322"/>
        <end position="336"/>
    </location>
</feature>
<keyword evidence="5" id="KW-0614">Plasmid</keyword>